<evidence type="ECO:0000313" key="1">
    <source>
        <dbReference type="EMBL" id="CAI4033603.1"/>
    </source>
</evidence>
<evidence type="ECO:0008006" key="3">
    <source>
        <dbReference type="Google" id="ProtNLM"/>
    </source>
</evidence>
<reference evidence="1" key="1">
    <citation type="submission" date="2022-10" db="EMBL/GenBank/DDBJ databases">
        <authorList>
            <person name="Koch H."/>
        </authorList>
    </citation>
    <scope>NUCLEOTIDE SEQUENCE</scope>
    <source>
        <strain evidence="1">DNF</strain>
    </source>
</reference>
<dbReference type="KEGG" id="nti:DNFV4_04044"/>
<evidence type="ECO:0000313" key="2">
    <source>
        <dbReference type="Proteomes" id="UP001179121"/>
    </source>
</evidence>
<sequence>MGSINQSLYTKGRRLRPEVKVEKIRILLANHPLMLPDDIRNLVEEQEDMEIVGDCRGPMKILQEAGRTKADAVILAHEGTQEPGLCSQLLAVYPDLTILGVTADMTAGFVRQMCSRRHALAEIKKQDVIDRLRTAVRDPCSEREG</sequence>
<proteinExistence type="predicted"/>
<gene>
    <name evidence="1" type="ORF">DNFV4_04044</name>
</gene>
<name>A0AA86TAX2_9BACT</name>
<dbReference type="RefSeq" id="WP_289270948.1">
    <property type="nucleotide sequence ID" value="NZ_OX365700.1"/>
</dbReference>
<accession>A0AA86TAX2</accession>
<keyword evidence="2" id="KW-1185">Reference proteome</keyword>
<organism evidence="1 2">
    <name type="scientific">Nitrospira tepida</name>
    <dbReference type="NCBI Taxonomy" id="2973512"/>
    <lineage>
        <taxon>Bacteria</taxon>
        <taxon>Pseudomonadati</taxon>
        <taxon>Nitrospirota</taxon>
        <taxon>Nitrospiria</taxon>
        <taxon>Nitrospirales</taxon>
        <taxon>Nitrospiraceae</taxon>
        <taxon>Nitrospira</taxon>
    </lineage>
</organism>
<dbReference type="Proteomes" id="UP001179121">
    <property type="component" value="Chromosome"/>
</dbReference>
<dbReference type="AlphaFoldDB" id="A0AA86TAX2"/>
<protein>
    <recommendedName>
        <fullName evidence="3">Response regulatory domain-containing protein</fullName>
    </recommendedName>
</protein>
<dbReference type="EMBL" id="OX365700">
    <property type="protein sequence ID" value="CAI4033603.1"/>
    <property type="molecule type" value="Genomic_DNA"/>
</dbReference>